<feature type="coiled-coil region" evidence="1">
    <location>
        <begin position="423"/>
        <end position="450"/>
    </location>
</feature>
<feature type="chain" id="PRO_5022834473" evidence="2">
    <location>
        <begin position="19"/>
        <end position="464"/>
    </location>
</feature>
<name>A0A5B8R4F2_9GAMM</name>
<dbReference type="AlphaFoldDB" id="A0A5B8R4F2"/>
<organism evidence="3">
    <name type="scientific">Shewanella decolorationis</name>
    <dbReference type="NCBI Taxonomy" id="256839"/>
    <lineage>
        <taxon>Bacteria</taxon>
        <taxon>Pseudomonadati</taxon>
        <taxon>Pseudomonadota</taxon>
        <taxon>Gammaproteobacteria</taxon>
        <taxon>Alteromonadales</taxon>
        <taxon>Shewanellaceae</taxon>
        <taxon>Shewanella</taxon>
    </lineage>
</organism>
<sequence>MKKKVIVALLCCPLSATAASGLNNLWDQMLSASSGATSYSGAKRDGFSLGSASVRIKTTNEKIVAVRAPYLQSSCKGIDFFGGSLSIIKREELVQMARSIAAAAPMYAFQLAMGMLCPDCNAILADLAKRLNALNDFISKDCEEWADLAEQQWPSLQVQSDRKMWKAYNDSAGAWFDSFASSTVERSSIDSHSKAAQLTQAGDEMQFNSVYETFMQSETTVPTLSSDRHVVAQMLMTILGTEIYKFDSTLTASASAGSDAVSQSFSPQVSLKDLYQPQATTSMAVAKQMVVCEQAQSADSKCLSAKVATVPISDPRYLDSFYRFYGDAICGLVDSNLVGSSIMAIYAQKGNYSDSQAQIMANMRSEFEDIIKRASTVNVINTGNCKFISEAMAIDATQQLLDGLRIAASKMASTDKGQRGAFSSKLLEKIDELSLEREEMANRRREMEQELLSQINFSASMRGK</sequence>
<dbReference type="EMBL" id="CP031775">
    <property type="protein sequence ID" value="QDZ92998.1"/>
    <property type="molecule type" value="Genomic_DNA"/>
</dbReference>
<evidence type="ECO:0000313" key="3">
    <source>
        <dbReference type="EMBL" id="QDZ92998.1"/>
    </source>
</evidence>
<reference evidence="3" key="1">
    <citation type="journal article" date="2019" name="Ecotoxicol. Environ. Saf.">
        <title>Microbial characterization of heavy metal resistant bacterial strains isolated from an electroplating wastewater treatment plant.</title>
        <authorList>
            <person name="Cai X."/>
            <person name="Zheng X."/>
            <person name="Zhang D."/>
            <person name="Iqbal W."/>
            <person name="Liu C."/>
            <person name="Yang B."/>
            <person name="Zhao X."/>
            <person name="Lu X."/>
            <person name="Mao Y."/>
        </authorList>
    </citation>
    <scope>NUCLEOTIDE SEQUENCE [LARGE SCALE GENOMIC DNA]</scope>
    <source>
        <strain evidence="3">Ni1-3</strain>
    </source>
</reference>
<gene>
    <name evidence="3" type="ORF">D0436_22510</name>
</gene>
<keyword evidence="1" id="KW-0175">Coiled coil</keyword>
<dbReference type="InterPro" id="IPR010927">
    <property type="entry name" value="T4SS_TraH"/>
</dbReference>
<dbReference type="RefSeq" id="WP_208660815.1">
    <property type="nucleotide sequence ID" value="NZ_CP076856.1"/>
</dbReference>
<evidence type="ECO:0000256" key="1">
    <source>
        <dbReference type="SAM" id="Coils"/>
    </source>
</evidence>
<protein>
    <submittedName>
        <fullName evidence="3">Conjugal transfer protein TraH</fullName>
    </submittedName>
</protein>
<dbReference type="Pfam" id="PF06122">
    <property type="entry name" value="TraH"/>
    <property type="match status" value="1"/>
</dbReference>
<keyword evidence="2" id="KW-0732">Signal</keyword>
<evidence type="ECO:0000256" key="2">
    <source>
        <dbReference type="SAM" id="SignalP"/>
    </source>
</evidence>
<proteinExistence type="predicted"/>
<accession>A0A5B8R4F2</accession>
<feature type="signal peptide" evidence="2">
    <location>
        <begin position="1"/>
        <end position="18"/>
    </location>
</feature>